<keyword evidence="2" id="KW-0472">Membrane</keyword>
<keyword evidence="2" id="KW-1133">Transmembrane helix</keyword>
<keyword evidence="4" id="KW-1185">Reference proteome</keyword>
<feature type="transmembrane region" description="Helical" evidence="2">
    <location>
        <begin position="168"/>
        <end position="186"/>
    </location>
</feature>
<dbReference type="AlphaFoldDB" id="A0A1H8XL42"/>
<feature type="region of interest" description="Disordered" evidence="1">
    <location>
        <begin position="275"/>
        <end position="300"/>
    </location>
</feature>
<keyword evidence="2" id="KW-0812">Transmembrane</keyword>
<evidence type="ECO:0000313" key="3">
    <source>
        <dbReference type="EMBL" id="SEP40814.1"/>
    </source>
</evidence>
<name>A0A1H8XL42_9PSEU</name>
<feature type="transmembrane region" description="Helical" evidence="2">
    <location>
        <begin position="120"/>
        <end position="138"/>
    </location>
</feature>
<dbReference type="RefSeq" id="WP_091618275.1">
    <property type="nucleotide sequence ID" value="NZ_FOEF01000008.1"/>
</dbReference>
<dbReference type="STRING" id="394193.SAMN04489732_10851"/>
<dbReference type="EMBL" id="FOEF01000008">
    <property type="protein sequence ID" value="SEP40814.1"/>
    <property type="molecule type" value="Genomic_DNA"/>
</dbReference>
<dbReference type="Proteomes" id="UP000198582">
    <property type="component" value="Unassembled WGS sequence"/>
</dbReference>
<evidence type="ECO:0000256" key="1">
    <source>
        <dbReference type="SAM" id="MobiDB-lite"/>
    </source>
</evidence>
<accession>A0A1H8XL42</accession>
<evidence type="ECO:0000313" key="4">
    <source>
        <dbReference type="Proteomes" id="UP000198582"/>
    </source>
</evidence>
<gene>
    <name evidence="3" type="ORF">SAMN04489732_10851</name>
</gene>
<sequence>MTTALETRYRRLLRVLPAYYRNRWEDDMVATFLETTDRTSEDPEFDHEYGRPGLAEATSVLSLAVRLRIGEGTEGRPRRYVIASDVVRRFALVSATFQASLALIQGILRLTWPPDLVRTPPTLTLITALLWLPAFLALMAGSRTWATTFSALATVGTVVRLFDFPTLTLVGTLVLQLTTIAAVAAISHPNTVHIGRWLPGLAGAAILVFTIQWAFILPTAGIAGILTVLAAPALASRNCVRPGSPRPRSPWWPACFPFRRWSIRRWVSTWADPHSPDLGDETESGVDAAGPPGRGGEVGQ</sequence>
<dbReference type="OrthoDB" id="5198790at2"/>
<reference evidence="3 4" key="1">
    <citation type="submission" date="2016-10" db="EMBL/GenBank/DDBJ databases">
        <authorList>
            <person name="de Groot N.N."/>
        </authorList>
    </citation>
    <scope>NUCLEOTIDE SEQUENCE [LARGE SCALE GENOMIC DNA]</scope>
    <source>
        <strain evidence="3 4">DSM 44993</strain>
    </source>
</reference>
<protein>
    <submittedName>
        <fullName evidence="3">Uncharacterized protein</fullName>
    </submittedName>
</protein>
<organism evidence="3 4">
    <name type="scientific">Amycolatopsis saalfeldensis</name>
    <dbReference type="NCBI Taxonomy" id="394193"/>
    <lineage>
        <taxon>Bacteria</taxon>
        <taxon>Bacillati</taxon>
        <taxon>Actinomycetota</taxon>
        <taxon>Actinomycetes</taxon>
        <taxon>Pseudonocardiales</taxon>
        <taxon>Pseudonocardiaceae</taxon>
        <taxon>Amycolatopsis</taxon>
    </lineage>
</organism>
<feature type="transmembrane region" description="Helical" evidence="2">
    <location>
        <begin position="86"/>
        <end position="108"/>
    </location>
</feature>
<evidence type="ECO:0000256" key="2">
    <source>
        <dbReference type="SAM" id="Phobius"/>
    </source>
</evidence>
<proteinExistence type="predicted"/>